<dbReference type="AlphaFoldDB" id="A0A2T6ZSN0"/>
<organism evidence="9 10">
    <name type="scientific">Tuber borchii</name>
    <name type="common">White truffle</name>
    <dbReference type="NCBI Taxonomy" id="42251"/>
    <lineage>
        <taxon>Eukaryota</taxon>
        <taxon>Fungi</taxon>
        <taxon>Dikarya</taxon>
        <taxon>Ascomycota</taxon>
        <taxon>Pezizomycotina</taxon>
        <taxon>Pezizomycetes</taxon>
        <taxon>Pezizales</taxon>
        <taxon>Tuberaceae</taxon>
        <taxon>Tuber</taxon>
    </lineage>
</organism>
<comment type="subunit">
    <text evidence="3">Interacts with RIP1.</text>
</comment>
<dbReference type="PANTHER" id="PTHR46749">
    <property type="entry name" value="COMPLEX III ASSEMBLY FACTOR LYRM7"/>
    <property type="match status" value="1"/>
</dbReference>
<dbReference type="EMBL" id="NESQ01000119">
    <property type="protein sequence ID" value="PUU78444.1"/>
    <property type="molecule type" value="Genomic_DNA"/>
</dbReference>
<comment type="similarity">
    <text evidence="2">Belongs to the complex I LYR family. MZM1 subfamily.</text>
</comment>
<sequence length="110" mass="12456">MPPQLLHPTRTPPQAYLTLLRAARLAFGNDTKTLTAAQARIRHEFRHTPAERRDEGVRKALEAAKILRENVVQGVMEEGQEGVFRLNIHDEIERGDNERDKFGGGKCREG</sequence>
<dbReference type="GO" id="GO:0044183">
    <property type="term" value="F:protein folding chaperone"/>
    <property type="evidence" value="ECO:0007669"/>
    <property type="project" value="TreeGrafter"/>
</dbReference>
<keyword evidence="6" id="KW-0496">Mitochondrion</keyword>
<evidence type="ECO:0000256" key="6">
    <source>
        <dbReference type="ARBA" id="ARBA00023128"/>
    </source>
</evidence>
<evidence type="ECO:0000313" key="9">
    <source>
        <dbReference type="EMBL" id="PUU78444.1"/>
    </source>
</evidence>
<dbReference type="GO" id="GO:0005759">
    <property type="term" value="C:mitochondrial matrix"/>
    <property type="evidence" value="ECO:0007669"/>
    <property type="project" value="UniProtKB-SubCell"/>
</dbReference>
<gene>
    <name evidence="9" type="ORF">B9Z19DRAFT_983212</name>
</gene>
<evidence type="ECO:0000256" key="3">
    <source>
        <dbReference type="ARBA" id="ARBA00011589"/>
    </source>
</evidence>
<name>A0A2T6ZSN0_TUBBO</name>
<keyword evidence="5" id="KW-0809">Transit peptide</keyword>
<evidence type="ECO:0000256" key="2">
    <source>
        <dbReference type="ARBA" id="ARBA00009949"/>
    </source>
</evidence>
<protein>
    <recommendedName>
        <fullName evidence="4">Mitochondrial zinc maintenance protein 1, mitochondrial</fullName>
    </recommendedName>
</protein>
<dbReference type="InterPro" id="IPR050435">
    <property type="entry name" value="MZM1/LYRM7"/>
</dbReference>
<comment type="function">
    <text evidence="8">Assembly factor required for Rieske Fe-S protein RIP1 incorporation into the cytochrome b-c1 (CIII) complex. Functions as a chaperone, binding to this subunit within the mitochondrial matrix and stabilizing it prior to its translocation and insertion into the late CIII dimeric intermediate within the mitochondrial inner membrane. Modulates the mitochondrial matrix zinc pool.</text>
</comment>
<dbReference type="Proteomes" id="UP000244722">
    <property type="component" value="Unassembled WGS sequence"/>
</dbReference>
<evidence type="ECO:0000256" key="4">
    <source>
        <dbReference type="ARBA" id="ARBA00015108"/>
    </source>
</evidence>
<keyword evidence="10" id="KW-1185">Reference proteome</keyword>
<dbReference type="InterPro" id="IPR045298">
    <property type="entry name" value="Complex1_LYR_LYRM7"/>
</dbReference>
<reference evidence="9 10" key="1">
    <citation type="submission" date="2017-04" db="EMBL/GenBank/DDBJ databases">
        <title>Draft genome sequence of Tuber borchii Vittad., a whitish edible truffle.</title>
        <authorList>
            <consortium name="DOE Joint Genome Institute"/>
            <person name="Murat C."/>
            <person name="Kuo A."/>
            <person name="Barry K.W."/>
            <person name="Clum A."/>
            <person name="Dockter R.B."/>
            <person name="Fauchery L."/>
            <person name="Iotti M."/>
            <person name="Kohler A."/>
            <person name="Labutti K."/>
            <person name="Lindquist E.A."/>
            <person name="Lipzen A."/>
            <person name="Ohm R.A."/>
            <person name="Wang M."/>
            <person name="Grigoriev I.V."/>
            <person name="Zambonelli A."/>
            <person name="Martin F.M."/>
        </authorList>
    </citation>
    <scope>NUCLEOTIDE SEQUENCE [LARGE SCALE GENOMIC DNA]</scope>
    <source>
        <strain evidence="9 10">Tbo3840</strain>
    </source>
</reference>
<evidence type="ECO:0000256" key="5">
    <source>
        <dbReference type="ARBA" id="ARBA00022946"/>
    </source>
</evidence>
<dbReference type="GO" id="GO:0034551">
    <property type="term" value="P:mitochondrial respiratory chain complex III assembly"/>
    <property type="evidence" value="ECO:0007669"/>
    <property type="project" value="InterPro"/>
</dbReference>
<comment type="subcellular location">
    <subcellularLocation>
        <location evidence="1">Mitochondrion matrix</location>
    </subcellularLocation>
</comment>
<evidence type="ECO:0000256" key="7">
    <source>
        <dbReference type="ARBA" id="ARBA00023186"/>
    </source>
</evidence>
<dbReference type="STRING" id="42251.A0A2T6ZSN0"/>
<evidence type="ECO:0000313" key="10">
    <source>
        <dbReference type="Proteomes" id="UP000244722"/>
    </source>
</evidence>
<dbReference type="PANTHER" id="PTHR46749:SF1">
    <property type="entry name" value="COMPLEX III ASSEMBLY FACTOR LYRM7"/>
    <property type="match status" value="1"/>
</dbReference>
<evidence type="ECO:0000256" key="8">
    <source>
        <dbReference type="ARBA" id="ARBA00025268"/>
    </source>
</evidence>
<dbReference type="CDD" id="cd20267">
    <property type="entry name" value="Complex1_LYR_LYRM7"/>
    <property type="match status" value="1"/>
</dbReference>
<dbReference type="OrthoDB" id="529194at2759"/>
<evidence type="ECO:0000256" key="1">
    <source>
        <dbReference type="ARBA" id="ARBA00004305"/>
    </source>
</evidence>
<keyword evidence="7" id="KW-0143">Chaperone</keyword>
<accession>A0A2T6ZSN0</accession>
<comment type="caution">
    <text evidence="9">The sequence shown here is derived from an EMBL/GenBank/DDBJ whole genome shotgun (WGS) entry which is preliminary data.</text>
</comment>
<proteinExistence type="inferred from homology"/>